<sequence>MQLNYDKNIGSDDQGERLVLNLQPVVPVELNEEWNLISRTILPVIKQDHVPAGTSSSGTGDIVQSLFFSPQTPGSHGWIWGVGPAFLLPTASDRLLGSEQWGGGFTAVALKQNMGLTYGALMNQVWRLAGDDDRQKYNALFLQPFVSYTTASALTYSLNLESTYNWTTEEWGVPVNVAASQVFRVGNQLLSVGAGLRYWADSNAGTGEGVGFRITLTMLFPR</sequence>
<proteinExistence type="predicted"/>
<comment type="caution">
    <text evidence="1">The sequence shown here is derived from an EMBL/GenBank/DDBJ whole genome shotgun (WGS) entry which is preliminary data.</text>
</comment>
<protein>
    <recommendedName>
        <fullName evidence="3">Transporter</fullName>
    </recommendedName>
</protein>
<reference evidence="1" key="2">
    <citation type="submission" date="2020-09" db="EMBL/GenBank/DDBJ databases">
        <authorList>
            <person name="Sun Q."/>
            <person name="Kim S."/>
        </authorList>
    </citation>
    <scope>NUCLEOTIDE SEQUENCE</scope>
    <source>
        <strain evidence="1">KCTC 23430</strain>
    </source>
</reference>
<organism evidence="1 2">
    <name type="scientific">Parahalioglobus pacificus</name>
    <dbReference type="NCBI Taxonomy" id="930806"/>
    <lineage>
        <taxon>Bacteria</taxon>
        <taxon>Pseudomonadati</taxon>
        <taxon>Pseudomonadota</taxon>
        <taxon>Gammaproteobacteria</taxon>
        <taxon>Cellvibrionales</taxon>
        <taxon>Halieaceae</taxon>
        <taxon>Parahalioglobus</taxon>
    </lineage>
</organism>
<dbReference type="Proteomes" id="UP000644693">
    <property type="component" value="Unassembled WGS sequence"/>
</dbReference>
<keyword evidence="2" id="KW-1185">Reference proteome</keyword>
<name>A0A918XFY1_9GAMM</name>
<evidence type="ECO:0008006" key="3">
    <source>
        <dbReference type="Google" id="ProtNLM"/>
    </source>
</evidence>
<evidence type="ECO:0000313" key="2">
    <source>
        <dbReference type="Proteomes" id="UP000644693"/>
    </source>
</evidence>
<dbReference type="AlphaFoldDB" id="A0A918XFY1"/>
<accession>A0A918XFY1</accession>
<dbReference type="EMBL" id="BMYM01000001">
    <property type="protein sequence ID" value="GHD30005.1"/>
    <property type="molecule type" value="Genomic_DNA"/>
</dbReference>
<evidence type="ECO:0000313" key="1">
    <source>
        <dbReference type="EMBL" id="GHD30005.1"/>
    </source>
</evidence>
<gene>
    <name evidence="1" type="ORF">GCM10007053_11320</name>
</gene>
<reference evidence="1" key="1">
    <citation type="journal article" date="2014" name="Int. J. Syst. Evol. Microbiol.">
        <title>Complete genome sequence of Corynebacterium casei LMG S-19264T (=DSM 44701T), isolated from a smear-ripened cheese.</title>
        <authorList>
            <consortium name="US DOE Joint Genome Institute (JGI-PGF)"/>
            <person name="Walter F."/>
            <person name="Albersmeier A."/>
            <person name="Kalinowski J."/>
            <person name="Ruckert C."/>
        </authorList>
    </citation>
    <scope>NUCLEOTIDE SEQUENCE</scope>
    <source>
        <strain evidence="1">KCTC 23430</strain>
    </source>
</reference>